<evidence type="ECO:0000256" key="5">
    <source>
        <dbReference type="ARBA" id="ARBA00023242"/>
    </source>
</evidence>
<evidence type="ECO:0000256" key="2">
    <source>
        <dbReference type="ARBA" id="ARBA00022723"/>
    </source>
</evidence>
<evidence type="ECO:0000256" key="1">
    <source>
        <dbReference type="ARBA" id="ARBA00004123"/>
    </source>
</evidence>
<evidence type="ECO:0000313" key="7">
    <source>
        <dbReference type="EMBL" id="KAK4329592.1"/>
    </source>
</evidence>
<feature type="region of interest" description="Disordered" evidence="6">
    <location>
        <begin position="232"/>
        <end position="251"/>
    </location>
</feature>
<dbReference type="EMBL" id="JAWZYT010000003">
    <property type="protein sequence ID" value="KAK4329592.1"/>
    <property type="molecule type" value="Genomic_DNA"/>
</dbReference>
<dbReference type="PANTHER" id="PTHR46481:SF10">
    <property type="entry name" value="ZINC FINGER BED DOMAIN-CONTAINING PROTEIN 39"/>
    <property type="match status" value="1"/>
</dbReference>
<keyword evidence="5" id="KW-0539">Nucleus</keyword>
<proteinExistence type="predicted"/>
<dbReference type="SUPFAM" id="SSF53098">
    <property type="entry name" value="Ribonuclease H-like"/>
    <property type="match status" value="1"/>
</dbReference>
<keyword evidence="3" id="KW-0863">Zinc-finger</keyword>
<keyword evidence="8" id="KW-1185">Reference proteome</keyword>
<comment type="subcellular location">
    <subcellularLocation>
        <location evidence="1">Nucleus</location>
    </subcellularLocation>
</comment>
<organism evidence="7 8">
    <name type="scientific">Petrolisthes manimaculis</name>
    <dbReference type="NCBI Taxonomy" id="1843537"/>
    <lineage>
        <taxon>Eukaryota</taxon>
        <taxon>Metazoa</taxon>
        <taxon>Ecdysozoa</taxon>
        <taxon>Arthropoda</taxon>
        <taxon>Crustacea</taxon>
        <taxon>Multicrustacea</taxon>
        <taxon>Malacostraca</taxon>
        <taxon>Eumalacostraca</taxon>
        <taxon>Eucarida</taxon>
        <taxon>Decapoda</taxon>
        <taxon>Pleocyemata</taxon>
        <taxon>Anomura</taxon>
        <taxon>Galatheoidea</taxon>
        <taxon>Porcellanidae</taxon>
        <taxon>Petrolisthes</taxon>
    </lineage>
</organism>
<evidence type="ECO:0000256" key="3">
    <source>
        <dbReference type="ARBA" id="ARBA00022771"/>
    </source>
</evidence>
<comment type="caution">
    <text evidence="7">The sequence shown here is derived from an EMBL/GenBank/DDBJ whole genome shotgun (WGS) entry which is preliminary data.</text>
</comment>
<dbReference type="Proteomes" id="UP001292094">
    <property type="component" value="Unassembled WGS sequence"/>
</dbReference>
<dbReference type="SUPFAM" id="SSF140996">
    <property type="entry name" value="Hermes dimerisation domain"/>
    <property type="match status" value="1"/>
</dbReference>
<protein>
    <recommendedName>
        <fullName evidence="9">Zinc finger BED domain-containing protein 4</fullName>
    </recommendedName>
</protein>
<dbReference type="InterPro" id="IPR052035">
    <property type="entry name" value="ZnF_BED_domain_contain"/>
</dbReference>
<feature type="compositionally biased region" description="Polar residues" evidence="6">
    <location>
        <begin position="236"/>
        <end position="251"/>
    </location>
</feature>
<dbReference type="AlphaFoldDB" id="A0AAE1QQV9"/>
<dbReference type="GO" id="GO:0005634">
    <property type="term" value="C:nucleus"/>
    <property type="evidence" value="ECO:0007669"/>
    <property type="project" value="UniProtKB-SubCell"/>
</dbReference>
<evidence type="ECO:0000256" key="4">
    <source>
        <dbReference type="ARBA" id="ARBA00022833"/>
    </source>
</evidence>
<dbReference type="PANTHER" id="PTHR46481">
    <property type="entry name" value="ZINC FINGER BED DOMAIN-CONTAINING PROTEIN 4"/>
    <property type="match status" value="1"/>
</dbReference>
<keyword evidence="2" id="KW-0479">Metal-binding</keyword>
<sequence length="251" mass="28794">MIVKDMQPLSVIEDEGFRELVTGLDRRYSLPSHRDLNSEEVRQVREKVKAIVTFYHHSVKASYKLAEIQEEKGLQKKKLITDVDTRWNSIYYMLECFEEQYEVITTTLCLFGKHQMCLSSDELETVKNAVQVLEPFEEATREMSAEKITTLSKIIPLIRALQDCAMARKTSIFSLCDELQKQFAKKFNGMQANFYIIVAGPLLDPRFKKVTFADSGNSKRIEDRLINIMKPAVGNQGDQQASSTVVTHQET</sequence>
<name>A0AAE1QQV9_9EUCA</name>
<accession>A0AAE1QQV9</accession>
<evidence type="ECO:0000313" key="8">
    <source>
        <dbReference type="Proteomes" id="UP001292094"/>
    </source>
</evidence>
<evidence type="ECO:0000256" key="6">
    <source>
        <dbReference type="SAM" id="MobiDB-lite"/>
    </source>
</evidence>
<keyword evidence="4" id="KW-0862">Zinc</keyword>
<dbReference type="GO" id="GO:0008270">
    <property type="term" value="F:zinc ion binding"/>
    <property type="evidence" value="ECO:0007669"/>
    <property type="project" value="UniProtKB-KW"/>
</dbReference>
<gene>
    <name evidence="7" type="ORF">Pmani_000067</name>
</gene>
<evidence type="ECO:0008006" key="9">
    <source>
        <dbReference type="Google" id="ProtNLM"/>
    </source>
</evidence>
<dbReference type="InterPro" id="IPR012337">
    <property type="entry name" value="RNaseH-like_sf"/>
</dbReference>
<reference evidence="7" key="1">
    <citation type="submission" date="2023-11" db="EMBL/GenBank/DDBJ databases">
        <title>Genome assemblies of two species of porcelain crab, Petrolisthes cinctipes and Petrolisthes manimaculis (Anomura: Porcellanidae).</title>
        <authorList>
            <person name="Angst P."/>
        </authorList>
    </citation>
    <scope>NUCLEOTIDE SEQUENCE</scope>
    <source>
        <strain evidence="7">PB745_02</strain>
        <tissue evidence="7">Gill</tissue>
    </source>
</reference>